<dbReference type="RefSeq" id="WP_075740352.1">
    <property type="nucleotide sequence ID" value="NZ_CP016076.1"/>
</dbReference>
<name>A0AAC9PRZ7_9PSEU</name>
<keyword evidence="3" id="KW-0762">Sugar transport</keyword>
<dbReference type="InterPro" id="IPR001127">
    <property type="entry name" value="PTS_EIIA_1_perm"/>
</dbReference>
<dbReference type="SUPFAM" id="SSF51261">
    <property type="entry name" value="Duplicated hybrid motif"/>
    <property type="match status" value="1"/>
</dbReference>
<accession>A0AAC9PRZ7</accession>
<dbReference type="GO" id="GO:0016301">
    <property type="term" value="F:kinase activity"/>
    <property type="evidence" value="ECO:0007669"/>
    <property type="project" value="UniProtKB-KW"/>
</dbReference>
<keyword evidence="9" id="KW-1185">Reference proteome</keyword>
<dbReference type="PANTHER" id="PTHR45008">
    <property type="entry name" value="PTS SYSTEM GLUCOSE-SPECIFIC EIIA COMPONENT"/>
    <property type="match status" value="1"/>
</dbReference>
<keyword evidence="2" id="KW-0813">Transport</keyword>
<evidence type="ECO:0000256" key="1">
    <source>
        <dbReference type="ARBA" id="ARBA00004496"/>
    </source>
</evidence>
<comment type="subcellular location">
    <subcellularLocation>
        <location evidence="1">Cytoplasm</location>
    </subcellularLocation>
</comment>
<evidence type="ECO:0000256" key="3">
    <source>
        <dbReference type="ARBA" id="ARBA00022597"/>
    </source>
</evidence>
<gene>
    <name evidence="8" type="ORF">UA74_12110</name>
</gene>
<keyword evidence="6" id="KW-0418">Kinase</keyword>
<dbReference type="NCBIfam" id="TIGR00830">
    <property type="entry name" value="PTBA"/>
    <property type="match status" value="1"/>
</dbReference>
<dbReference type="PANTHER" id="PTHR45008:SF1">
    <property type="entry name" value="PTS SYSTEM GLUCOSE-SPECIFIC EIIA COMPONENT"/>
    <property type="match status" value="1"/>
</dbReference>
<dbReference type="GO" id="GO:0009401">
    <property type="term" value="P:phosphoenolpyruvate-dependent sugar phosphotransferase system"/>
    <property type="evidence" value="ECO:0007669"/>
    <property type="project" value="UniProtKB-KW"/>
</dbReference>
<dbReference type="AlphaFoldDB" id="A0AAC9PRZ7"/>
<evidence type="ECO:0000259" key="7">
    <source>
        <dbReference type="PROSITE" id="PS51093"/>
    </source>
</evidence>
<evidence type="ECO:0000313" key="9">
    <source>
        <dbReference type="Proteomes" id="UP000185511"/>
    </source>
</evidence>
<reference evidence="9" key="1">
    <citation type="submission" date="2016-06" db="EMBL/GenBank/DDBJ databases">
        <title>Complete genome sequence of Actinoalloteichus fjordicus DSM 46855 (=ADI127-17), type strain of the new species Actinoalloteichus fjordicus.</title>
        <authorList>
            <person name="Ruckert C."/>
            <person name="Nouioui I."/>
            <person name="Willmese J."/>
            <person name="van Wezel G."/>
            <person name="Klenk H.-P."/>
            <person name="Kalinowski J."/>
            <person name="Zotchev S.B."/>
        </authorList>
    </citation>
    <scope>NUCLEOTIDE SEQUENCE [LARGE SCALE GENOMIC DNA]</scope>
    <source>
        <strain evidence="9">ADI127-7</strain>
    </source>
</reference>
<dbReference type="InterPro" id="IPR011055">
    <property type="entry name" value="Dup_hybrid_motif"/>
</dbReference>
<feature type="domain" description="PTS EIIA type-1" evidence="7">
    <location>
        <begin position="21"/>
        <end position="125"/>
    </location>
</feature>
<evidence type="ECO:0000256" key="6">
    <source>
        <dbReference type="ARBA" id="ARBA00022777"/>
    </source>
</evidence>
<dbReference type="Pfam" id="PF00358">
    <property type="entry name" value="PTS_EIIA_1"/>
    <property type="match status" value="1"/>
</dbReference>
<dbReference type="KEGG" id="acad:UA74_12110"/>
<dbReference type="Gene3D" id="2.70.70.10">
    <property type="entry name" value="Glucose Permease (Domain IIA)"/>
    <property type="match status" value="1"/>
</dbReference>
<dbReference type="PROSITE" id="PS51093">
    <property type="entry name" value="PTS_EIIA_TYPE_1"/>
    <property type="match status" value="1"/>
</dbReference>
<sequence length="152" mass="15458">MSISVLAPVAGRVVPLAEVGDPVFAQAIVGPGIAVEPADDATSAVAPVDGVIAALHPHAFVVTSPAGVSVLVHLGIDTVRLKGEGFTLHVVKGETVRAGQRLVDWSPTAVRAAEFSAVCPVIALDSVPAALRGVRDVGPVSVGEELFTWDGQ</sequence>
<evidence type="ECO:0000256" key="2">
    <source>
        <dbReference type="ARBA" id="ARBA00022448"/>
    </source>
</evidence>
<evidence type="ECO:0000256" key="4">
    <source>
        <dbReference type="ARBA" id="ARBA00022679"/>
    </source>
</evidence>
<dbReference type="Proteomes" id="UP000185511">
    <property type="component" value="Chromosome"/>
</dbReference>
<protein>
    <submittedName>
        <fullName evidence="8">PTS system, glucose subfamily, IIA component</fullName>
        <ecNumber evidence="8">2.7.1.191</ecNumber>
    </submittedName>
</protein>
<keyword evidence="4 8" id="KW-0808">Transferase</keyword>
<dbReference type="EC" id="2.7.1.191" evidence="8"/>
<dbReference type="PROSITE" id="PS00371">
    <property type="entry name" value="PTS_EIIA_TYPE_1_HIS"/>
    <property type="match status" value="1"/>
</dbReference>
<evidence type="ECO:0000256" key="5">
    <source>
        <dbReference type="ARBA" id="ARBA00022683"/>
    </source>
</evidence>
<dbReference type="InterPro" id="IPR050890">
    <property type="entry name" value="PTS_EIIA_component"/>
</dbReference>
<evidence type="ECO:0000313" key="8">
    <source>
        <dbReference type="EMBL" id="APU14482.1"/>
    </source>
</evidence>
<dbReference type="EMBL" id="CP016076">
    <property type="protein sequence ID" value="APU14482.1"/>
    <property type="molecule type" value="Genomic_DNA"/>
</dbReference>
<dbReference type="GO" id="GO:0005737">
    <property type="term" value="C:cytoplasm"/>
    <property type="evidence" value="ECO:0007669"/>
    <property type="project" value="UniProtKB-SubCell"/>
</dbReference>
<proteinExistence type="predicted"/>
<keyword evidence="5" id="KW-0598">Phosphotransferase system</keyword>
<organism evidence="8 9">
    <name type="scientific">Actinoalloteichus fjordicus</name>
    <dbReference type="NCBI Taxonomy" id="1612552"/>
    <lineage>
        <taxon>Bacteria</taxon>
        <taxon>Bacillati</taxon>
        <taxon>Actinomycetota</taxon>
        <taxon>Actinomycetes</taxon>
        <taxon>Pseudonocardiales</taxon>
        <taxon>Pseudonocardiaceae</taxon>
        <taxon>Actinoalloteichus</taxon>
    </lineage>
</organism>